<dbReference type="AlphaFoldDB" id="A0A418YFL2"/>
<keyword evidence="3" id="KW-1185">Reference proteome</keyword>
<reference evidence="2 3" key="1">
    <citation type="submission" date="2018-09" db="EMBL/GenBank/DDBJ databases">
        <authorList>
            <person name="Wang F."/>
        </authorList>
    </citation>
    <scope>NUCLEOTIDE SEQUENCE [LARGE SCALE GENOMIC DNA]</scope>
    <source>
        <strain evidence="2 3">PLHSC7-2</strain>
    </source>
</reference>
<evidence type="ECO:0000313" key="3">
    <source>
        <dbReference type="Proteomes" id="UP000283255"/>
    </source>
</evidence>
<dbReference type="InterPro" id="IPR001932">
    <property type="entry name" value="PPM-type_phosphatase-like_dom"/>
</dbReference>
<reference evidence="2 3" key="2">
    <citation type="submission" date="2019-01" db="EMBL/GenBank/DDBJ databases">
        <title>Motilimonas pumilus sp. nov., isolated from the gut of sea cucumber (Apostichopus japonicus).</title>
        <authorList>
            <person name="Wang F.-Q."/>
            <person name="Ren L.-H."/>
            <person name="Lin Y.-W."/>
            <person name="Sun G.-H."/>
            <person name="Du Z.-J."/>
            <person name="Zhao J.-X."/>
            <person name="Liu X.-J."/>
            <person name="Liu L.-J."/>
        </authorList>
    </citation>
    <scope>NUCLEOTIDE SEQUENCE [LARGE SCALE GENOMIC DNA]</scope>
    <source>
        <strain evidence="2 3">PLHSC7-2</strain>
    </source>
</reference>
<accession>A0A418YFL2</accession>
<protein>
    <recommendedName>
        <fullName evidence="1">PPM-type phosphatase domain-containing protein</fullName>
    </recommendedName>
</protein>
<evidence type="ECO:0000313" key="2">
    <source>
        <dbReference type="EMBL" id="RJG48160.1"/>
    </source>
</evidence>
<sequence length="263" mass="28860">MTSVIDQLIEPPQRTIHIPALDKACGHTQQNEIIAGLSLGKKGGLNMNAFAAIKPKSWTQHYKGIVATIADGINNNLAGQQASQLSATHFITDYLDTPESWTVEQSIDRVITALNTWLFRYGAVKGHYTTHFSSLVLHQGQAHIIHLGHCQIGLIRDGNWIPVGQTPLTTEHSQSLGSRDRCAYQYESLATQPGDVFVMSTPGFYTRVSQSEVCRQVTLARSNGSELTDTAAQLCRSSHASYQDSSLLLLKVLQEPSQCNKDS</sequence>
<feature type="domain" description="PPM-type phosphatase" evidence="1">
    <location>
        <begin position="105"/>
        <end position="250"/>
    </location>
</feature>
<comment type="caution">
    <text evidence="2">The sequence shown here is derived from an EMBL/GenBank/DDBJ whole genome shotgun (WGS) entry which is preliminary data.</text>
</comment>
<organism evidence="2 3">
    <name type="scientific">Motilimonas pumila</name>
    <dbReference type="NCBI Taxonomy" id="2303987"/>
    <lineage>
        <taxon>Bacteria</taxon>
        <taxon>Pseudomonadati</taxon>
        <taxon>Pseudomonadota</taxon>
        <taxon>Gammaproteobacteria</taxon>
        <taxon>Alteromonadales</taxon>
        <taxon>Alteromonadales genera incertae sedis</taxon>
        <taxon>Motilimonas</taxon>
    </lineage>
</organism>
<proteinExistence type="predicted"/>
<dbReference type="RefSeq" id="WP_119910386.1">
    <property type="nucleotide sequence ID" value="NZ_QZCH01000009.1"/>
</dbReference>
<dbReference type="EMBL" id="QZCH01000009">
    <property type="protein sequence ID" value="RJG48160.1"/>
    <property type="molecule type" value="Genomic_DNA"/>
</dbReference>
<dbReference type="Pfam" id="PF07228">
    <property type="entry name" value="SpoIIE"/>
    <property type="match status" value="1"/>
</dbReference>
<dbReference type="Gene3D" id="3.60.40.10">
    <property type="entry name" value="PPM-type phosphatase domain"/>
    <property type="match status" value="1"/>
</dbReference>
<dbReference type="InterPro" id="IPR036457">
    <property type="entry name" value="PPM-type-like_dom_sf"/>
</dbReference>
<dbReference type="SUPFAM" id="SSF81606">
    <property type="entry name" value="PP2C-like"/>
    <property type="match status" value="1"/>
</dbReference>
<evidence type="ECO:0000259" key="1">
    <source>
        <dbReference type="Pfam" id="PF07228"/>
    </source>
</evidence>
<dbReference type="OrthoDB" id="9801841at2"/>
<name>A0A418YFL2_9GAMM</name>
<dbReference type="Proteomes" id="UP000283255">
    <property type="component" value="Unassembled WGS sequence"/>
</dbReference>
<gene>
    <name evidence="2" type="ORF">D1Z90_08825</name>
</gene>